<gene>
    <name evidence="2" type="ORF">K0O23_17150</name>
</gene>
<sequence>MIKSIKYSNLSPADADELQQCIHAAFGHVPFVQNHTWAQPDWTFIKYENGRVATFYNVVLRDVSIDGKKYKVAGVNNVITPEEFRGRGFASEILRATEQYLFNDLGCKYGLLLCADALLPFYTRLGWYKVHPTLYYDQPTGRQLYDSNVMLLSSEEQPFIKPESIDLNGLPW</sequence>
<proteinExistence type="predicted"/>
<dbReference type="InterPro" id="IPR016181">
    <property type="entry name" value="Acyl_CoA_acyltransferase"/>
</dbReference>
<dbReference type="InterPro" id="IPR000182">
    <property type="entry name" value="GNAT_dom"/>
</dbReference>
<dbReference type="RefSeq" id="WP_219878674.1">
    <property type="nucleotide sequence ID" value="NZ_JAHYXK010000019.1"/>
</dbReference>
<protein>
    <submittedName>
        <fullName evidence="2">GNAT family N-acetyltransferase</fullName>
    </submittedName>
</protein>
<dbReference type="EMBL" id="JAHYXK010000019">
    <property type="protein sequence ID" value="MBW7468805.1"/>
    <property type="molecule type" value="Genomic_DNA"/>
</dbReference>
<dbReference type="SUPFAM" id="SSF55729">
    <property type="entry name" value="Acyl-CoA N-acyltransferases (Nat)"/>
    <property type="match status" value="1"/>
</dbReference>
<evidence type="ECO:0000313" key="2">
    <source>
        <dbReference type="EMBL" id="MBW7468805.1"/>
    </source>
</evidence>
<reference evidence="2 3" key="1">
    <citation type="journal article" date="2016" name="Int. J. Syst. Evol. Microbiol.">
        <title>Pontibacter aydingkolensis sp. nov., isolated from soil of a salt lake.</title>
        <authorList>
            <person name="Osman G."/>
            <person name="Zhang T."/>
            <person name="Lou K."/>
            <person name="Gao Y."/>
            <person name="Chang W."/>
            <person name="Lin Q."/>
            <person name="Yang H.M."/>
            <person name="Huo X.D."/>
            <person name="Wang N."/>
        </authorList>
    </citation>
    <scope>NUCLEOTIDE SEQUENCE [LARGE SCALE GENOMIC DNA]</scope>
    <source>
        <strain evidence="2 3">KACC 19255</strain>
    </source>
</reference>
<dbReference type="Gene3D" id="3.40.630.30">
    <property type="match status" value="1"/>
</dbReference>
<dbReference type="Proteomes" id="UP000813018">
    <property type="component" value="Unassembled WGS sequence"/>
</dbReference>
<dbReference type="CDD" id="cd04301">
    <property type="entry name" value="NAT_SF"/>
    <property type="match status" value="1"/>
</dbReference>
<evidence type="ECO:0000259" key="1">
    <source>
        <dbReference type="PROSITE" id="PS51186"/>
    </source>
</evidence>
<dbReference type="PROSITE" id="PS51186">
    <property type="entry name" value="GNAT"/>
    <property type="match status" value="1"/>
</dbReference>
<name>A0ABS7CYB7_9BACT</name>
<organism evidence="2 3">
    <name type="scientific">Pontibacter aydingkolensis</name>
    <dbReference type="NCBI Taxonomy" id="1911536"/>
    <lineage>
        <taxon>Bacteria</taxon>
        <taxon>Pseudomonadati</taxon>
        <taxon>Bacteroidota</taxon>
        <taxon>Cytophagia</taxon>
        <taxon>Cytophagales</taxon>
        <taxon>Hymenobacteraceae</taxon>
        <taxon>Pontibacter</taxon>
    </lineage>
</organism>
<feature type="domain" description="N-acetyltransferase" evidence="1">
    <location>
        <begin position="5"/>
        <end position="155"/>
    </location>
</feature>
<accession>A0ABS7CYB7</accession>
<keyword evidence="3" id="KW-1185">Reference proteome</keyword>
<evidence type="ECO:0000313" key="3">
    <source>
        <dbReference type="Proteomes" id="UP000813018"/>
    </source>
</evidence>
<comment type="caution">
    <text evidence="2">The sequence shown here is derived from an EMBL/GenBank/DDBJ whole genome shotgun (WGS) entry which is preliminary data.</text>
</comment>
<dbReference type="Pfam" id="PF13527">
    <property type="entry name" value="Acetyltransf_9"/>
    <property type="match status" value="1"/>
</dbReference>